<dbReference type="Proteomes" id="UP000480178">
    <property type="component" value="Chromosome"/>
</dbReference>
<protein>
    <submittedName>
        <fullName evidence="2">Glycogen debranching protein</fullName>
    </submittedName>
</protein>
<name>A0A6C0GPQ1_9BACT</name>
<dbReference type="InterPro" id="IPR008928">
    <property type="entry name" value="6-hairpin_glycosidase_sf"/>
</dbReference>
<dbReference type="PROSITE" id="PS51257">
    <property type="entry name" value="PROKAR_LIPOPROTEIN"/>
    <property type="match status" value="1"/>
</dbReference>
<dbReference type="InterPro" id="IPR008979">
    <property type="entry name" value="Galactose-bd-like_sf"/>
</dbReference>
<dbReference type="InterPro" id="IPR054491">
    <property type="entry name" value="MGH1-like_GH"/>
</dbReference>
<accession>A0A6C0GPQ1</accession>
<dbReference type="InterPro" id="IPR005194">
    <property type="entry name" value="Glyco_hydro_65_C"/>
</dbReference>
<dbReference type="Pfam" id="PF22422">
    <property type="entry name" value="MGH1-like_GH"/>
    <property type="match status" value="1"/>
</dbReference>
<evidence type="ECO:0000313" key="2">
    <source>
        <dbReference type="EMBL" id="QHT70029.1"/>
    </source>
</evidence>
<sequence>MIRQTNYHLILKQLLLSVFSFFIISCNTTHPYTLPDHNKLATAYYQEDRQWYLDNIPFFECSDKQIEQTYYYRWKLYKAHIRNVGDSRYVITEFINHMPWDREPFCTINAASMHHIYEGRWLKDNRYMDGYTNYLFQDGGNDRKYSESVADAAYARYLVNADATFVTKHLDSMKYSYEHWNDHWDSTKNLYYIPAMPDATEYTIASIDASGGKDGFEGGEAFRPTINSYMYGNAMAISHIAALKGDKSVSNDYLQKAVALKNTIEKSLWNDSLGHFTDRFKVNNQYVRYWDFIRGRELAGMAPWYFSLPADTKKFNAAWKHVIDTTYLLGKYGLRTNEPAYEYYFKQFVYFEGQRGSQWNGPSWPYQTSQVITAMANLLNHYKQDVVTNTDYLHLLRQYTKQHFLPNGNLNLVENYDPNLGGPIVYYYWSNHYNHSSYNNLIISGLCGLRPSTGDTLEINPLIDESIDYFYLSDIRYHGHTLTLIYDKDGNRYKAGKGLTVFIDNKKADVTHSQGTYKVFVGAPVLIPPVKQASNVALNVHRKGYPLPTASVNALADTSIYQAIDGKIWYFPEITNRWTTVGSTSHTDWLAIDFGKPFEISSAKIYPFADGNTFAAPDDFTIEYQKGEQWIPVKLTPDKPVKLIGNTGNTIGFKKITATAMRITFKHELKQVAISEIEYY</sequence>
<dbReference type="InterPro" id="IPR012341">
    <property type="entry name" value="6hp_glycosidase-like_sf"/>
</dbReference>
<dbReference type="SUPFAM" id="SSF49785">
    <property type="entry name" value="Galactose-binding domain-like"/>
    <property type="match status" value="1"/>
</dbReference>
<proteinExistence type="predicted"/>
<dbReference type="AlphaFoldDB" id="A0A6C0GPQ1"/>
<gene>
    <name evidence="2" type="ORF">GXP67_26975</name>
</gene>
<organism evidence="2 3">
    <name type="scientific">Rhodocytophaga rosea</name>
    <dbReference type="NCBI Taxonomy" id="2704465"/>
    <lineage>
        <taxon>Bacteria</taxon>
        <taxon>Pseudomonadati</taxon>
        <taxon>Bacteroidota</taxon>
        <taxon>Cytophagia</taxon>
        <taxon>Cytophagales</taxon>
        <taxon>Rhodocytophagaceae</taxon>
        <taxon>Rhodocytophaga</taxon>
    </lineage>
</organism>
<dbReference type="SUPFAM" id="SSF48208">
    <property type="entry name" value="Six-hairpin glycosidases"/>
    <property type="match status" value="1"/>
</dbReference>
<reference evidence="2 3" key="1">
    <citation type="submission" date="2020-01" db="EMBL/GenBank/DDBJ databases">
        <authorList>
            <person name="Kim M.K."/>
        </authorList>
    </citation>
    <scope>NUCLEOTIDE SEQUENCE [LARGE SCALE GENOMIC DNA]</scope>
    <source>
        <strain evidence="2 3">172606-1</strain>
    </source>
</reference>
<dbReference type="PROSITE" id="PS50022">
    <property type="entry name" value="FA58C_3"/>
    <property type="match status" value="1"/>
</dbReference>
<keyword evidence="3" id="KW-1185">Reference proteome</keyword>
<dbReference type="GO" id="GO:0005975">
    <property type="term" value="P:carbohydrate metabolic process"/>
    <property type="evidence" value="ECO:0007669"/>
    <property type="project" value="InterPro"/>
</dbReference>
<dbReference type="EMBL" id="CP048222">
    <property type="protein sequence ID" value="QHT70029.1"/>
    <property type="molecule type" value="Genomic_DNA"/>
</dbReference>
<dbReference type="InterPro" id="IPR000421">
    <property type="entry name" value="FA58C"/>
</dbReference>
<dbReference type="Gene3D" id="2.60.120.260">
    <property type="entry name" value="Galactose-binding domain-like"/>
    <property type="match status" value="1"/>
</dbReference>
<evidence type="ECO:0000313" key="3">
    <source>
        <dbReference type="Proteomes" id="UP000480178"/>
    </source>
</evidence>
<evidence type="ECO:0000259" key="1">
    <source>
        <dbReference type="PROSITE" id="PS50022"/>
    </source>
</evidence>
<dbReference type="KEGG" id="rhoz:GXP67_26975"/>
<dbReference type="Gene3D" id="1.50.10.10">
    <property type="match status" value="1"/>
</dbReference>
<dbReference type="Pfam" id="PF00754">
    <property type="entry name" value="F5_F8_type_C"/>
    <property type="match status" value="1"/>
</dbReference>
<feature type="domain" description="F5/8 type C" evidence="1">
    <location>
        <begin position="533"/>
        <end position="680"/>
    </location>
</feature>
<dbReference type="Pfam" id="PF03633">
    <property type="entry name" value="Glyco_hydro_65C"/>
    <property type="match status" value="1"/>
</dbReference>
<dbReference type="RefSeq" id="WP_162446012.1">
    <property type="nucleotide sequence ID" value="NZ_CP048222.1"/>
</dbReference>